<evidence type="ECO:0000259" key="6">
    <source>
        <dbReference type="Pfam" id="PF00717"/>
    </source>
</evidence>
<comment type="caution">
    <text evidence="8">The sequence shown here is derived from an EMBL/GenBank/DDBJ whole genome shotgun (WGS) entry which is preliminary data.</text>
</comment>
<protein>
    <submittedName>
        <fullName evidence="8">Uncharacterized protein</fullName>
    </submittedName>
</protein>
<dbReference type="GO" id="GO:0004252">
    <property type="term" value="F:serine-type endopeptidase activity"/>
    <property type="evidence" value="ECO:0007669"/>
    <property type="project" value="InterPro"/>
</dbReference>
<reference evidence="8 9" key="1">
    <citation type="journal article" date="2015" name="Genome Biol. Evol.">
        <title>The Dynamics of Genetic Interactions between Vibrio metoecus and Vibrio cholerae, Two Close Relatives Co-Occurring in the Environment.</title>
        <authorList>
            <person name="Orata F.D."/>
            <person name="Kirchberger P.C."/>
            <person name="Meheust R."/>
            <person name="Barlow E.J."/>
            <person name="Tarr C.L."/>
            <person name="Boucher Y."/>
        </authorList>
    </citation>
    <scope>NUCLEOTIDE SEQUENCE [LARGE SCALE GENOMIC DNA]</scope>
    <source>
        <strain evidence="8 9">YB5B04</strain>
    </source>
</reference>
<dbReference type="InterPro" id="IPR015927">
    <property type="entry name" value="Peptidase_S24_S26A/B/C"/>
</dbReference>
<dbReference type="Pfam" id="PF00717">
    <property type="entry name" value="Peptidase_S24"/>
    <property type="match status" value="1"/>
</dbReference>
<dbReference type="AlphaFoldDB" id="A0A0Q0Z726"/>
<accession>A0A0Q0Z726</accession>
<dbReference type="Pfam" id="PF07022">
    <property type="entry name" value="Phage_CI_repr"/>
    <property type="match status" value="1"/>
</dbReference>
<organism evidence="8 9">
    <name type="scientific">Vibrio metoecus</name>
    <dbReference type="NCBI Taxonomy" id="1481663"/>
    <lineage>
        <taxon>Bacteria</taxon>
        <taxon>Pseudomonadati</taxon>
        <taxon>Pseudomonadota</taxon>
        <taxon>Gammaproteobacteria</taxon>
        <taxon>Vibrionales</taxon>
        <taxon>Vibrionaceae</taxon>
        <taxon>Vibrio</taxon>
    </lineage>
</organism>
<evidence type="ECO:0000313" key="9">
    <source>
        <dbReference type="Proteomes" id="UP000050491"/>
    </source>
</evidence>
<dbReference type="GO" id="GO:0016020">
    <property type="term" value="C:membrane"/>
    <property type="evidence" value="ECO:0007669"/>
    <property type="project" value="InterPro"/>
</dbReference>
<dbReference type="SUPFAM" id="SSF51306">
    <property type="entry name" value="LexA/Signal peptidase"/>
    <property type="match status" value="1"/>
</dbReference>
<feature type="domain" description="Peptidase S24/S26A/S26B/S26C" evidence="6">
    <location>
        <begin position="80"/>
        <end position="201"/>
    </location>
</feature>
<dbReference type="Proteomes" id="UP000050491">
    <property type="component" value="Unassembled WGS sequence"/>
</dbReference>
<dbReference type="PANTHER" id="PTHR40661:SF3">
    <property type="entry name" value="FELS-1 PROPHAGE TRANSCRIPTIONAL REGULATOR"/>
    <property type="match status" value="1"/>
</dbReference>
<sequence length="207" mass="23911">MNRDTFEEKLLKLKELTETTTNSELAEKLGISTKTIYTWKERGKIPEKILLLAKKISNTEKTKIELAETRMVILTYYDIEASAGNGTLVQMEMPTEISFSQDYLMKELHVKPSDVFMMRVSGDSMYPTLQDGALIIVKNMSDFYGDGVYVFRINEQVMVKRLQFQPTKIIFKSDNIHLYEPWEVLHKELEGIDFKILGRVIWGGGKI</sequence>
<proteinExistence type="predicted"/>
<keyword evidence="5" id="KW-0804">Transcription</keyword>
<dbReference type="InterPro" id="IPR019756">
    <property type="entry name" value="Pept_S26A_signal_pept_1_Ser-AS"/>
</dbReference>
<evidence type="ECO:0000256" key="3">
    <source>
        <dbReference type="ARBA" id="ARBA00023015"/>
    </source>
</evidence>
<dbReference type="InterPro" id="IPR010744">
    <property type="entry name" value="Phage_CI_N"/>
</dbReference>
<evidence type="ECO:0000259" key="7">
    <source>
        <dbReference type="Pfam" id="PF07022"/>
    </source>
</evidence>
<dbReference type="GO" id="GO:0003677">
    <property type="term" value="F:DNA binding"/>
    <property type="evidence" value="ECO:0007669"/>
    <property type="project" value="UniProtKB-KW"/>
</dbReference>
<gene>
    <name evidence="8" type="ORF">XV92_00745</name>
</gene>
<dbReference type="GO" id="GO:0045892">
    <property type="term" value="P:negative regulation of DNA-templated transcription"/>
    <property type="evidence" value="ECO:0007669"/>
    <property type="project" value="InterPro"/>
</dbReference>
<evidence type="ECO:0000256" key="4">
    <source>
        <dbReference type="ARBA" id="ARBA00023125"/>
    </source>
</evidence>
<dbReference type="InterPro" id="IPR010982">
    <property type="entry name" value="Lambda_DNA-bd_dom_sf"/>
</dbReference>
<evidence type="ECO:0000256" key="1">
    <source>
        <dbReference type="ARBA" id="ARBA00022670"/>
    </source>
</evidence>
<evidence type="ECO:0000256" key="2">
    <source>
        <dbReference type="ARBA" id="ARBA00022801"/>
    </source>
</evidence>
<dbReference type="EMBL" id="LBGP01000002">
    <property type="protein sequence ID" value="KQB04343.1"/>
    <property type="molecule type" value="Genomic_DNA"/>
</dbReference>
<keyword evidence="1" id="KW-0645">Protease</keyword>
<dbReference type="InterPro" id="IPR001387">
    <property type="entry name" value="Cro/C1-type_HTH"/>
</dbReference>
<keyword evidence="2" id="KW-0378">Hydrolase</keyword>
<keyword evidence="3" id="KW-0805">Transcription regulation</keyword>
<dbReference type="CDD" id="cd00093">
    <property type="entry name" value="HTH_XRE"/>
    <property type="match status" value="1"/>
</dbReference>
<dbReference type="PATRIC" id="fig|1481663.12.peg.2511"/>
<dbReference type="CDD" id="cd06529">
    <property type="entry name" value="S24_LexA-like"/>
    <property type="match status" value="1"/>
</dbReference>
<dbReference type="Gene3D" id="1.10.260.40">
    <property type="entry name" value="lambda repressor-like DNA-binding domains"/>
    <property type="match status" value="1"/>
</dbReference>
<dbReference type="InterPro" id="IPR036286">
    <property type="entry name" value="LexA/Signal_pep-like_sf"/>
</dbReference>
<dbReference type="PANTHER" id="PTHR40661">
    <property type="match status" value="1"/>
</dbReference>
<name>A0A0Q0Z726_VIBMT</name>
<keyword evidence="4" id="KW-0238">DNA-binding</keyword>
<evidence type="ECO:0000256" key="5">
    <source>
        <dbReference type="ARBA" id="ARBA00023163"/>
    </source>
</evidence>
<evidence type="ECO:0000313" key="8">
    <source>
        <dbReference type="EMBL" id="KQB04343.1"/>
    </source>
</evidence>
<dbReference type="Gene3D" id="2.10.109.10">
    <property type="entry name" value="Umud Fragment, subunit A"/>
    <property type="match status" value="1"/>
</dbReference>
<feature type="domain" description="Bacteriophage CI repressor N-terminal" evidence="7">
    <location>
        <begin position="12"/>
        <end position="51"/>
    </location>
</feature>
<dbReference type="PROSITE" id="PS00501">
    <property type="entry name" value="SPASE_I_1"/>
    <property type="match status" value="1"/>
</dbReference>
<dbReference type="InterPro" id="IPR039418">
    <property type="entry name" value="LexA-like"/>
</dbReference>
<dbReference type="GO" id="GO:0006508">
    <property type="term" value="P:proteolysis"/>
    <property type="evidence" value="ECO:0007669"/>
    <property type="project" value="UniProtKB-KW"/>
</dbReference>